<protein>
    <submittedName>
        <fullName evidence="1">Uncharacterized protein</fullName>
    </submittedName>
</protein>
<reference evidence="1" key="1">
    <citation type="submission" date="2018-02" db="EMBL/GenBank/DDBJ databases">
        <title>Rhizophora mucronata_Transcriptome.</title>
        <authorList>
            <person name="Meera S.P."/>
            <person name="Sreeshan A."/>
            <person name="Augustine A."/>
        </authorList>
    </citation>
    <scope>NUCLEOTIDE SEQUENCE</scope>
    <source>
        <tissue evidence="1">Leaf</tissue>
    </source>
</reference>
<accession>A0A2P2IYE5</accession>
<proteinExistence type="predicted"/>
<evidence type="ECO:0000313" key="1">
    <source>
        <dbReference type="EMBL" id="MBW86232.1"/>
    </source>
</evidence>
<dbReference type="AlphaFoldDB" id="A0A2P2IYE5"/>
<dbReference type="EMBL" id="GGEC01005749">
    <property type="protein sequence ID" value="MBW86232.1"/>
    <property type="molecule type" value="Transcribed_RNA"/>
</dbReference>
<name>A0A2P2IYE5_RHIMU</name>
<dbReference type="EMBL" id="GGEC01005748">
    <property type="protein sequence ID" value="MBW86231.1"/>
    <property type="molecule type" value="Transcribed_RNA"/>
</dbReference>
<organism evidence="1">
    <name type="scientific">Rhizophora mucronata</name>
    <name type="common">Asiatic mangrove</name>
    <dbReference type="NCBI Taxonomy" id="61149"/>
    <lineage>
        <taxon>Eukaryota</taxon>
        <taxon>Viridiplantae</taxon>
        <taxon>Streptophyta</taxon>
        <taxon>Embryophyta</taxon>
        <taxon>Tracheophyta</taxon>
        <taxon>Spermatophyta</taxon>
        <taxon>Magnoliopsida</taxon>
        <taxon>eudicotyledons</taxon>
        <taxon>Gunneridae</taxon>
        <taxon>Pentapetalae</taxon>
        <taxon>rosids</taxon>
        <taxon>fabids</taxon>
        <taxon>Malpighiales</taxon>
        <taxon>Rhizophoraceae</taxon>
        <taxon>Rhizophora</taxon>
    </lineage>
</organism>
<sequence length="27" mass="3387">MISCENHKHSCWDRFHETEELKPLLFR</sequence>